<name>M4T0F9_9CAUD</name>
<sequence length="53" mass="6452">MIEWKQHMLDHYVLTAEERKLLQEGPKSLAQAWHLQALKYRYESRNPTRNVED</sequence>
<protein>
    <submittedName>
        <fullName evidence="1">Uncharacterized protein</fullName>
    </submittedName>
</protein>
<dbReference type="GeneID" id="15312361"/>
<dbReference type="EMBL" id="HQ634189">
    <property type="protein sequence ID" value="AGH56254.1"/>
    <property type="molecule type" value="Genomic_DNA"/>
</dbReference>
<gene>
    <name evidence="1" type="ORF">CPRG_00171</name>
</gene>
<keyword evidence="2" id="KW-1185">Reference proteome</keyword>
<dbReference type="OrthoDB" id="25242at10239"/>
<reference evidence="1 2" key="1">
    <citation type="submission" date="2010-11" db="EMBL/GenBank/DDBJ databases">
        <title>The Genome Sequence of Cyanophage Syn30.</title>
        <authorList>
            <consortium name="The Broad Institute Genome Sequencing Platform"/>
            <person name="Henn M.R."/>
            <person name="Sullivan M.S."/>
            <person name="Osburne M.S."/>
            <person name="Levin J."/>
            <person name="Malboeuf C."/>
            <person name="Casali M."/>
            <person name="Russ C."/>
            <person name="Lennon N."/>
            <person name="Chapman S.B."/>
            <person name="Erlich R."/>
            <person name="Young S.K."/>
            <person name="Yandava C."/>
            <person name="Zeng Q."/>
            <person name="Alvarado L."/>
            <person name="Anderson S."/>
            <person name="Berlin A."/>
            <person name="Chen Z."/>
            <person name="Freedman E."/>
            <person name="Gellesch M."/>
            <person name="Goldberg J."/>
            <person name="Green L."/>
            <person name="Griggs A."/>
            <person name="Gujja S."/>
            <person name="Heilman E.R."/>
            <person name="Heiman D."/>
            <person name="Hollinger A."/>
            <person name="Howarth C."/>
            <person name="Larson L."/>
            <person name="Mehta T."/>
            <person name="Pearson M."/>
            <person name="Roberts A."/>
            <person name="Ryan E."/>
            <person name="Saif S."/>
            <person name="Shea T."/>
            <person name="Shenoy N."/>
            <person name="Sisk P."/>
            <person name="Stolte C."/>
            <person name="Sykes S."/>
            <person name="White J."/>
            <person name="Yu Q."/>
            <person name="Coleman M.L."/>
            <person name="Huang K.H."/>
            <person name="Weigele P.R."/>
            <person name="DeFrancesco A.S."/>
            <person name="Kern S.E."/>
            <person name="Thompson L.R."/>
            <person name="Fu R."/>
            <person name="Hombeck B."/>
            <person name="Chisholm S.W."/>
            <person name="Haas B."/>
            <person name="Nusbaum C."/>
            <person name="Birren B."/>
        </authorList>
    </citation>
    <scope>NUCLEOTIDE SEQUENCE [LARGE SCALE GENOMIC DNA]</scope>
    <source>
        <strain evidence="1 2">Syn30</strain>
    </source>
</reference>
<organism evidence="1 2">
    <name type="scientific">Synechococcus phage Syn30</name>
    <dbReference type="NCBI Taxonomy" id="536474"/>
    <lineage>
        <taxon>Viruses</taxon>
        <taxon>Duplodnaviria</taxon>
        <taxon>Heunggongvirae</taxon>
        <taxon>Uroviricota</taxon>
        <taxon>Caudoviricetes</taxon>
        <taxon>Pantevenvirales</taxon>
        <taxon>Kyanoviridae</taxon>
        <taxon>Leucotheavirus</taxon>
        <taxon>Leucotheavirus syn30</taxon>
    </lineage>
</organism>
<evidence type="ECO:0000313" key="2">
    <source>
        <dbReference type="Proteomes" id="UP000203676"/>
    </source>
</evidence>
<dbReference type="KEGG" id="vg:15312361"/>
<accession>M4T0F9</accession>
<dbReference type="Proteomes" id="UP000203676">
    <property type="component" value="Segment"/>
</dbReference>
<proteinExistence type="predicted"/>
<evidence type="ECO:0000313" key="1">
    <source>
        <dbReference type="EMBL" id="AGH56254.1"/>
    </source>
</evidence>
<dbReference type="RefSeq" id="YP_007877934.1">
    <property type="nucleotide sequence ID" value="NC_021072.1"/>
</dbReference>